<dbReference type="OrthoDB" id="10261556at2759"/>
<comment type="caution">
    <text evidence="3">The sequence shown here is derived from an EMBL/GenBank/DDBJ whole genome shotgun (WGS) entry which is preliminary data.</text>
</comment>
<evidence type="ECO:0000256" key="2">
    <source>
        <dbReference type="ARBA" id="ARBA00022801"/>
    </source>
</evidence>
<protein>
    <recommendedName>
        <fullName evidence="5">3'-5' exonuclease domain-containing protein</fullName>
    </recommendedName>
</protein>
<dbReference type="AlphaFoldDB" id="A0A6D2LKQ2"/>
<sequence length="147" mass="17177">MDLHRTLLTPSTLRVRLSRRRSRGPMDTGWFGYPAGRSPFMRRITFVGVWNSQDKKKLAMCRLKLEIWRLLDIRHYLVAKENRICTCSFEMIVKARLGHEGVRLEKEISMSDWDDEYLSHDQILQAAVDSYVSFRIGANMGLWNVGT</sequence>
<dbReference type="GO" id="GO:0008408">
    <property type="term" value="F:3'-5' exonuclease activity"/>
    <property type="evidence" value="ECO:0007669"/>
    <property type="project" value="TreeGrafter"/>
</dbReference>
<evidence type="ECO:0000313" key="4">
    <source>
        <dbReference type="Proteomes" id="UP000467841"/>
    </source>
</evidence>
<evidence type="ECO:0000256" key="1">
    <source>
        <dbReference type="ARBA" id="ARBA00022722"/>
    </source>
</evidence>
<dbReference type="GO" id="GO:0005634">
    <property type="term" value="C:nucleus"/>
    <property type="evidence" value="ECO:0007669"/>
    <property type="project" value="TreeGrafter"/>
</dbReference>
<dbReference type="EMBL" id="CACVBM020001840">
    <property type="protein sequence ID" value="CAA7060843.1"/>
    <property type="molecule type" value="Genomic_DNA"/>
</dbReference>
<dbReference type="SUPFAM" id="SSF53098">
    <property type="entry name" value="Ribonuclease H-like"/>
    <property type="match status" value="1"/>
</dbReference>
<gene>
    <name evidence="3" type="ORF">MERR_LOCUS48079</name>
</gene>
<organism evidence="3 4">
    <name type="scientific">Microthlaspi erraticum</name>
    <dbReference type="NCBI Taxonomy" id="1685480"/>
    <lineage>
        <taxon>Eukaryota</taxon>
        <taxon>Viridiplantae</taxon>
        <taxon>Streptophyta</taxon>
        <taxon>Embryophyta</taxon>
        <taxon>Tracheophyta</taxon>
        <taxon>Spermatophyta</taxon>
        <taxon>Magnoliopsida</taxon>
        <taxon>eudicotyledons</taxon>
        <taxon>Gunneridae</taxon>
        <taxon>Pentapetalae</taxon>
        <taxon>rosids</taxon>
        <taxon>malvids</taxon>
        <taxon>Brassicales</taxon>
        <taxon>Brassicaceae</taxon>
        <taxon>Coluteocarpeae</taxon>
        <taxon>Microthlaspi</taxon>
    </lineage>
</organism>
<dbReference type="GO" id="GO:0003676">
    <property type="term" value="F:nucleic acid binding"/>
    <property type="evidence" value="ECO:0007669"/>
    <property type="project" value="InterPro"/>
</dbReference>
<dbReference type="InterPro" id="IPR012337">
    <property type="entry name" value="RNaseH-like_sf"/>
</dbReference>
<keyword evidence="2" id="KW-0378">Hydrolase</keyword>
<dbReference type="InterPro" id="IPR036397">
    <property type="entry name" value="RNaseH_sf"/>
</dbReference>
<reference evidence="3" key="1">
    <citation type="submission" date="2020-01" db="EMBL/GenBank/DDBJ databases">
        <authorList>
            <person name="Mishra B."/>
        </authorList>
    </citation>
    <scope>NUCLEOTIDE SEQUENCE [LARGE SCALE GENOMIC DNA]</scope>
</reference>
<dbReference type="PANTHER" id="PTHR13620:SF59">
    <property type="entry name" value="POLYNUCLEOTIDYL TRANSFERASE, RIBONUCLEASE H-LIKE SUPERFAMILY PROTEIN"/>
    <property type="match status" value="1"/>
</dbReference>
<evidence type="ECO:0000313" key="3">
    <source>
        <dbReference type="EMBL" id="CAA7060843.1"/>
    </source>
</evidence>
<dbReference type="GO" id="GO:0005737">
    <property type="term" value="C:cytoplasm"/>
    <property type="evidence" value="ECO:0007669"/>
    <property type="project" value="TreeGrafter"/>
</dbReference>
<dbReference type="Proteomes" id="UP000467841">
    <property type="component" value="Unassembled WGS sequence"/>
</dbReference>
<keyword evidence="4" id="KW-1185">Reference proteome</keyword>
<dbReference type="Gene3D" id="3.30.420.10">
    <property type="entry name" value="Ribonuclease H-like superfamily/Ribonuclease H"/>
    <property type="match status" value="1"/>
</dbReference>
<name>A0A6D2LKQ2_9BRAS</name>
<keyword evidence="1" id="KW-0540">Nuclease</keyword>
<dbReference type="PANTHER" id="PTHR13620">
    <property type="entry name" value="3-5 EXONUCLEASE"/>
    <property type="match status" value="1"/>
</dbReference>
<evidence type="ECO:0008006" key="5">
    <source>
        <dbReference type="Google" id="ProtNLM"/>
    </source>
</evidence>
<dbReference type="InterPro" id="IPR051132">
    <property type="entry name" value="3-5_Exonuclease_domain"/>
</dbReference>
<proteinExistence type="predicted"/>
<accession>A0A6D2LKQ2</accession>